<proteinExistence type="predicted"/>
<organism evidence="1">
    <name type="scientific">Anguilla anguilla</name>
    <name type="common">European freshwater eel</name>
    <name type="synonym">Muraena anguilla</name>
    <dbReference type="NCBI Taxonomy" id="7936"/>
    <lineage>
        <taxon>Eukaryota</taxon>
        <taxon>Metazoa</taxon>
        <taxon>Chordata</taxon>
        <taxon>Craniata</taxon>
        <taxon>Vertebrata</taxon>
        <taxon>Euteleostomi</taxon>
        <taxon>Actinopterygii</taxon>
        <taxon>Neopterygii</taxon>
        <taxon>Teleostei</taxon>
        <taxon>Anguilliformes</taxon>
        <taxon>Anguillidae</taxon>
        <taxon>Anguilla</taxon>
    </lineage>
</organism>
<reference evidence="1" key="1">
    <citation type="submission" date="2014-11" db="EMBL/GenBank/DDBJ databases">
        <authorList>
            <person name="Amaro Gonzalez C."/>
        </authorList>
    </citation>
    <scope>NUCLEOTIDE SEQUENCE</scope>
</reference>
<name>A0A0E9VWS1_ANGAN</name>
<reference evidence="1" key="2">
    <citation type="journal article" date="2015" name="Fish Shellfish Immunol.">
        <title>Early steps in the European eel (Anguilla anguilla)-Vibrio vulnificus interaction in the gills: Role of the RtxA13 toxin.</title>
        <authorList>
            <person name="Callol A."/>
            <person name="Pajuelo D."/>
            <person name="Ebbesson L."/>
            <person name="Teles M."/>
            <person name="MacKenzie S."/>
            <person name="Amaro C."/>
        </authorList>
    </citation>
    <scope>NUCLEOTIDE SEQUENCE</scope>
</reference>
<dbReference type="EMBL" id="GBXM01026060">
    <property type="protein sequence ID" value="JAH82517.1"/>
    <property type="molecule type" value="Transcribed_RNA"/>
</dbReference>
<evidence type="ECO:0000313" key="1">
    <source>
        <dbReference type="EMBL" id="JAH82517.1"/>
    </source>
</evidence>
<accession>A0A0E9VWS1</accession>
<sequence length="23" mass="2858">MFSGFQPRDNRARVQFNYETQYC</sequence>
<protein>
    <submittedName>
        <fullName evidence="1">Uncharacterized protein</fullName>
    </submittedName>
</protein>
<dbReference type="AlphaFoldDB" id="A0A0E9VWS1"/>